<comment type="caution">
    <text evidence="1">The sequence shown here is derived from an EMBL/GenBank/DDBJ whole genome shotgun (WGS) entry which is preliminary data.</text>
</comment>
<evidence type="ECO:0000313" key="1">
    <source>
        <dbReference type="EMBL" id="GMT12727.1"/>
    </source>
</evidence>
<name>A0AAV5UZL1_9BILA</name>
<accession>A0AAV5UZL1</accession>
<evidence type="ECO:0000313" key="2">
    <source>
        <dbReference type="Proteomes" id="UP001432322"/>
    </source>
</evidence>
<protein>
    <recommendedName>
        <fullName evidence="3">DUF262 domain-containing protein</fullName>
    </recommendedName>
</protein>
<dbReference type="EMBL" id="BTSY01000002">
    <property type="protein sequence ID" value="GMT12727.1"/>
    <property type="molecule type" value="Genomic_DNA"/>
</dbReference>
<evidence type="ECO:0008006" key="3">
    <source>
        <dbReference type="Google" id="ProtNLM"/>
    </source>
</evidence>
<sequence>DETKAAAYERTSAISDYLSAAPNEPRLVHIDSIDYHPNARLPIPAAIRSIKKDILTRAQHPCSFILQGFTTTCASDSTERVTLIDGVQRLEAFKQLRALVNKDHPGVYDDQPPVVASQPLSQLTTQPDKEQEKMINPFAYVIVSIVDVKECLYAKEDIAIFKSMKKDKQTSLGKMEKNDRVRHLMKILMIDEGMSMKDQRNAMNAAGMDVSRDDILLASYSLHEVVNLKELAKIPTLDEKSRKRIAASYKRARKVSDASAQLTLLMLIKGVWKQEKVEKVLGEHLSRVSYILMGRKIKYEIARAVDKAVQRSKSAISEIKKVTQERRRLSKATIDDKG</sequence>
<keyword evidence="2" id="KW-1185">Reference proteome</keyword>
<feature type="non-terminal residue" evidence="1">
    <location>
        <position position="1"/>
    </location>
</feature>
<gene>
    <name evidence="1" type="ORF">PFISCL1PPCAC_4024</name>
</gene>
<proteinExistence type="predicted"/>
<reference evidence="1" key="1">
    <citation type="submission" date="2023-10" db="EMBL/GenBank/DDBJ databases">
        <title>Genome assembly of Pristionchus species.</title>
        <authorList>
            <person name="Yoshida K."/>
            <person name="Sommer R.J."/>
        </authorList>
    </citation>
    <scope>NUCLEOTIDE SEQUENCE</scope>
    <source>
        <strain evidence="1">RS5133</strain>
    </source>
</reference>
<organism evidence="1 2">
    <name type="scientific">Pristionchus fissidentatus</name>
    <dbReference type="NCBI Taxonomy" id="1538716"/>
    <lineage>
        <taxon>Eukaryota</taxon>
        <taxon>Metazoa</taxon>
        <taxon>Ecdysozoa</taxon>
        <taxon>Nematoda</taxon>
        <taxon>Chromadorea</taxon>
        <taxon>Rhabditida</taxon>
        <taxon>Rhabditina</taxon>
        <taxon>Diplogasteromorpha</taxon>
        <taxon>Diplogasteroidea</taxon>
        <taxon>Neodiplogasteridae</taxon>
        <taxon>Pristionchus</taxon>
    </lineage>
</organism>
<dbReference type="AlphaFoldDB" id="A0AAV5UZL1"/>
<feature type="non-terminal residue" evidence="1">
    <location>
        <position position="338"/>
    </location>
</feature>
<dbReference type="Proteomes" id="UP001432322">
    <property type="component" value="Unassembled WGS sequence"/>
</dbReference>